<dbReference type="EMBL" id="QGKV02000759">
    <property type="protein sequence ID" value="KAF3568032.1"/>
    <property type="molecule type" value="Genomic_DNA"/>
</dbReference>
<sequence>MSYGGGGATDSSLVKLCVGFTTSLPQIYQDNDETGRISGGVMSSAMQRWWDGGGTAVQRWWGDAS</sequence>
<gene>
    <name evidence="2" type="ORF">DY000_02014885</name>
    <name evidence="1" type="ORF">F2Q70_00003185</name>
</gene>
<reference evidence="2 3" key="3">
    <citation type="journal article" date="2020" name="BMC Genomics">
        <title>Intraspecific diversification of the crop wild relative Brassica cretica Lam. using demographic model selection.</title>
        <authorList>
            <person name="Kioukis A."/>
            <person name="Michalopoulou V.A."/>
            <person name="Briers L."/>
            <person name="Pirintsos S."/>
            <person name="Studholme D.J."/>
            <person name="Pavlidis P."/>
            <person name="Sarris P.F."/>
        </authorList>
    </citation>
    <scope>NUCLEOTIDE SEQUENCE [LARGE SCALE GENOMIC DNA]</scope>
    <source>
        <strain evidence="3">cv. PFS-1207/04</strain>
        <strain evidence="2">PFS-1207/04</strain>
    </source>
</reference>
<protein>
    <submittedName>
        <fullName evidence="1">Uncharacterized protein</fullName>
    </submittedName>
</protein>
<dbReference type="EMBL" id="QGKY02001015">
    <property type="protein sequence ID" value="KAF2571176.1"/>
    <property type="molecule type" value="Genomic_DNA"/>
</dbReference>
<comment type="caution">
    <text evidence="1">The sequence shown here is derived from an EMBL/GenBank/DDBJ whole genome shotgun (WGS) entry which is preliminary data.</text>
</comment>
<dbReference type="OrthoDB" id="1126269at2759"/>
<organism evidence="1">
    <name type="scientific">Brassica cretica</name>
    <name type="common">Mustard</name>
    <dbReference type="NCBI Taxonomy" id="69181"/>
    <lineage>
        <taxon>Eukaryota</taxon>
        <taxon>Viridiplantae</taxon>
        <taxon>Streptophyta</taxon>
        <taxon>Embryophyta</taxon>
        <taxon>Tracheophyta</taxon>
        <taxon>Spermatophyta</taxon>
        <taxon>Magnoliopsida</taxon>
        <taxon>eudicotyledons</taxon>
        <taxon>Gunneridae</taxon>
        <taxon>Pentapetalae</taxon>
        <taxon>rosids</taxon>
        <taxon>malvids</taxon>
        <taxon>Brassicales</taxon>
        <taxon>Brassicaceae</taxon>
        <taxon>Brassiceae</taxon>
        <taxon>Brassica</taxon>
    </lineage>
</organism>
<evidence type="ECO:0000313" key="1">
    <source>
        <dbReference type="EMBL" id="KAF2571176.1"/>
    </source>
</evidence>
<evidence type="ECO:0000313" key="3">
    <source>
        <dbReference type="Proteomes" id="UP000266723"/>
    </source>
</evidence>
<reference evidence="1" key="1">
    <citation type="submission" date="2019-12" db="EMBL/GenBank/DDBJ databases">
        <title>Genome sequencing and annotation of Brassica cretica.</title>
        <authorList>
            <person name="Studholme D.J."/>
            <person name="Sarris P.F."/>
        </authorList>
    </citation>
    <scope>NUCLEOTIDE SEQUENCE</scope>
    <source>
        <strain evidence="1">PFS-102/07</strain>
        <tissue evidence="1">Leaf</tissue>
    </source>
</reference>
<dbReference type="Proteomes" id="UP000266723">
    <property type="component" value="Unassembled WGS sequence"/>
</dbReference>
<accession>A0A8S9IQD2</accession>
<reference evidence="2" key="2">
    <citation type="submission" date="2019-12" db="EMBL/GenBank/DDBJ databases">
        <authorList>
            <person name="Studholme D.J."/>
            <person name="Sarris P."/>
        </authorList>
    </citation>
    <scope>NUCLEOTIDE SEQUENCE</scope>
    <source>
        <strain evidence="2">PFS-1207/04</strain>
        <tissue evidence="2">Leaf</tissue>
    </source>
</reference>
<keyword evidence="3" id="KW-1185">Reference proteome</keyword>
<evidence type="ECO:0000313" key="2">
    <source>
        <dbReference type="EMBL" id="KAF3568032.1"/>
    </source>
</evidence>
<dbReference type="AlphaFoldDB" id="A0A8S9IQD2"/>
<proteinExistence type="predicted"/>
<name>A0A8S9IQD2_BRACR</name>